<accession>A0A8S5NU38</accession>
<reference evidence="1" key="1">
    <citation type="journal article" date="2021" name="Proc. Natl. Acad. Sci. U.S.A.">
        <title>A Catalog of Tens of Thousands of Viruses from Human Metagenomes Reveals Hidden Associations with Chronic Diseases.</title>
        <authorList>
            <person name="Tisza M.J."/>
            <person name="Buck C.B."/>
        </authorList>
    </citation>
    <scope>NUCLEOTIDE SEQUENCE</scope>
    <source>
        <strain evidence="1">CtkmZ20</strain>
    </source>
</reference>
<proteinExistence type="predicted"/>
<sequence>MILDMSYEFAKKEIGDYRITIYQDEDAECPCTAWDLVGVYFWDYSDYGYNRGLSRGCSSEVDAKNAEDALKNLVCNYVSQKKIIDYINSESVDNYRMRYDKSDRMWYLESLYNGEWYNHEEFCPSDLKRFDYREELCDILEEDDFTYLLHDCKDIAFYEWSSTGYCQGDYVSGYAYCDKERFKKMVDTNTKNWKNRAIELFESEVKNIGMWMWGDVKGYVLEKKRPYTKLYEDGKSSDSYEWEQIDSCWGEYYEDSDELIKVALEENGIKLKETA</sequence>
<dbReference type="EMBL" id="BK015248">
    <property type="protein sequence ID" value="DAD97802.1"/>
    <property type="molecule type" value="Genomic_DNA"/>
</dbReference>
<protein>
    <submittedName>
        <fullName evidence="1">Uncharacterized protein</fullName>
    </submittedName>
</protein>
<organism evidence="1">
    <name type="scientific">Myoviridae sp. ctkmZ20</name>
    <dbReference type="NCBI Taxonomy" id="2825166"/>
    <lineage>
        <taxon>Viruses</taxon>
        <taxon>Duplodnaviria</taxon>
        <taxon>Heunggongvirae</taxon>
        <taxon>Uroviricota</taxon>
        <taxon>Caudoviricetes</taxon>
    </lineage>
</organism>
<evidence type="ECO:0000313" key="1">
    <source>
        <dbReference type="EMBL" id="DAD97802.1"/>
    </source>
</evidence>
<name>A0A8S5NU38_9CAUD</name>